<evidence type="ECO:0000313" key="2">
    <source>
        <dbReference type="EMBL" id="KAK6944614.1"/>
    </source>
</evidence>
<dbReference type="NCBIfam" id="TIGR01640">
    <property type="entry name" value="F_box_assoc_1"/>
    <property type="match status" value="1"/>
</dbReference>
<dbReference type="CDD" id="cd22157">
    <property type="entry name" value="F-box_AtFBW1-like"/>
    <property type="match status" value="1"/>
</dbReference>
<dbReference type="InterPro" id="IPR017451">
    <property type="entry name" value="F-box-assoc_interact_dom"/>
</dbReference>
<keyword evidence="3" id="KW-1185">Reference proteome</keyword>
<name>A0AAN8W7J7_9MAGN</name>
<dbReference type="PANTHER" id="PTHR35546">
    <property type="entry name" value="F-BOX PROTEIN INTERACTION DOMAIN PROTEIN-RELATED"/>
    <property type="match status" value="1"/>
</dbReference>
<organism evidence="2 3">
    <name type="scientific">Dillenia turbinata</name>
    <dbReference type="NCBI Taxonomy" id="194707"/>
    <lineage>
        <taxon>Eukaryota</taxon>
        <taxon>Viridiplantae</taxon>
        <taxon>Streptophyta</taxon>
        <taxon>Embryophyta</taxon>
        <taxon>Tracheophyta</taxon>
        <taxon>Spermatophyta</taxon>
        <taxon>Magnoliopsida</taxon>
        <taxon>eudicotyledons</taxon>
        <taxon>Gunneridae</taxon>
        <taxon>Pentapetalae</taxon>
        <taxon>Dilleniales</taxon>
        <taxon>Dilleniaceae</taxon>
        <taxon>Dillenia</taxon>
    </lineage>
</organism>
<protein>
    <submittedName>
        <fullName evidence="2">F-box domain</fullName>
    </submittedName>
</protein>
<dbReference type="SUPFAM" id="SSF81383">
    <property type="entry name" value="F-box domain"/>
    <property type="match status" value="1"/>
</dbReference>
<dbReference type="InterPro" id="IPR036047">
    <property type="entry name" value="F-box-like_dom_sf"/>
</dbReference>
<dbReference type="EMBL" id="JBAMMX010000003">
    <property type="protein sequence ID" value="KAK6944614.1"/>
    <property type="molecule type" value="Genomic_DNA"/>
</dbReference>
<accession>A0AAN8W7J7</accession>
<evidence type="ECO:0000259" key="1">
    <source>
        <dbReference type="SMART" id="SM00256"/>
    </source>
</evidence>
<dbReference type="SMART" id="SM00256">
    <property type="entry name" value="FBOX"/>
    <property type="match status" value="1"/>
</dbReference>
<reference evidence="2 3" key="1">
    <citation type="submission" date="2023-12" db="EMBL/GenBank/DDBJ databases">
        <title>A high-quality genome assembly for Dillenia turbinata (Dilleniales).</title>
        <authorList>
            <person name="Chanderbali A."/>
        </authorList>
    </citation>
    <scope>NUCLEOTIDE SEQUENCE [LARGE SCALE GENOMIC DNA]</scope>
    <source>
        <strain evidence="2">LSX21</strain>
        <tissue evidence="2">Leaf</tissue>
    </source>
</reference>
<dbReference type="AlphaFoldDB" id="A0AAN8W7J7"/>
<dbReference type="InterPro" id="IPR001810">
    <property type="entry name" value="F-box_dom"/>
</dbReference>
<comment type="caution">
    <text evidence="2">The sequence shown here is derived from an EMBL/GenBank/DDBJ whole genome shotgun (WGS) entry which is preliminary data.</text>
</comment>
<dbReference type="InterPro" id="IPR055290">
    <property type="entry name" value="At3g26010-like"/>
</dbReference>
<sequence length="406" mass="46652">MSSPDEVPTPTYYSPSAATIAGNQDLITPILIRLPTKSLVRFKSVSKQWRSLISSHHFSLFHFTQNHKCNGLFLLAPDYKIRYKLLSLQTHQDSSSNPSYFSLNLDNALLGIQILQSCCGLLLCSSTNVTFENPNYYVCNPVTKKYKCLPPQPNLWTPAAEEAIFWFVLAFDPFRSVNNYRVVCLRVHNYAMIEVVDSIWIYNSVMGNWRAVSDDPFQVPSTVMFSKGVYWNGTILWPNIKKVDVSSCDIQELLCYDIDPEIFRMIPMPPVEGKTNFAECEYFGESCGHLHLVYKHKSGEFDVFEMERDYSKWVLKFHFDSRNLNFMSENQPSPLLVLNLVSGMDEGESYLLLSESGRIICCKFWDGRVKEVSETPDGAIDNVLLEHYWCSSINYHQYMETLFLPG</sequence>
<dbReference type="InterPro" id="IPR013187">
    <property type="entry name" value="F-box-assoc_dom_typ3"/>
</dbReference>
<dbReference type="PANTHER" id="PTHR35546:SF25">
    <property type="entry name" value="F-BOX DOMAIN-CONTAINING PROTEIN"/>
    <property type="match status" value="1"/>
</dbReference>
<feature type="domain" description="F-box" evidence="1">
    <location>
        <begin position="22"/>
        <end position="62"/>
    </location>
</feature>
<gene>
    <name evidence="2" type="ORF">RJ641_025716</name>
</gene>
<evidence type="ECO:0000313" key="3">
    <source>
        <dbReference type="Proteomes" id="UP001370490"/>
    </source>
</evidence>
<proteinExistence type="predicted"/>
<dbReference type="Proteomes" id="UP001370490">
    <property type="component" value="Unassembled WGS sequence"/>
</dbReference>
<dbReference type="Gene3D" id="1.20.1280.50">
    <property type="match status" value="1"/>
</dbReference>
<dbReference type="Pfam" id="PF00646">
    <property type="entry name" value="F-box"/>
    <property type="match status" value="1"/>
</dbReference>
<dbReference type="Pfam" id="PF08268">
    <property type="entry name" value="FBA_3"/>
    <property type="match status" value="1"/>
</dbReference>